<comment type="subcellular location">
    <subcellularLocation>
        <location evidence="1">Cell inner membrane</location>
        <topology evidence="1">Single-pass membrane protein</topology>
        <orientation evidence="1">Periplasmic side</orientation>
    </subcellularLocation>
</comment>
<proteinExistence type="inferred from homology"/>
<dbReference type="AlphaFoldDB" id="A0A8J3GB02"/>
<evidence type="ECO:0000256" key="8">
    <source>
        <dbReference type="ARBA" id="ARBA00022989"/>
    </source>
</evidence>
<protein>
    <recommendedName>
        <fullName evidence="11">TonB C-terminal domain-containing protein</fullName>
    </recommendedName>
</protein>
<evidence type="ECO:0000256" key="5">
    <source>
        <dbReference type="ARBA" id="ARBA00022519"/>
    </source>
</evidence>
<evidence type="ECO:0000259" key="11">
    <source>
        <dbReference type="PROSITE" id="PS52015"/>
    </source>
</evidence>
<feature type="domain" description="TonB C-terminal" evidence="11">
    <location>
        <begin position="387"/>
        <end position="484"/>
    </location>
</feature>
<dbReference type="InterPro" id="IPR037682">
    <property type="entry name" value="TonB_C"/>
</dbReference>
<dbReference type="Pfam" id="PF03544">
    <property type="entry name" value="TonB_C"/>
    <property type="match status" value="2"/>
</dbReference>
<dbReference type="GO" id="GO:0015031">
    <property type="term" value="P:protein transport"/>
    <property type="evidence" value="ECO:0007669"/>
    <property type="project" value="UniProtKB-KW"/>
</dbReference>
<evidence type="ECO:0000256" key="3">
    <source>
        <dbReference type="ARBA" id="ARBA00022448"/>
    </source>
</evidence>
<keyword evidence="6" id="KW-0812">Transmembrane</keyword>
<dbReference type="Proteomes" id="UP000598271">
    <property type="component" value="Unassembled WGS sequence"/>
</dbReference>
<comment type="similarity">
    <text evidence="2">Belongs to the TonB family.</text>
</comment>
<dbReference type="InterPro" id="IPR006260">
    <property type="entry name" value="TonB/TolA_C"/>
</dbReference>
<keyword evidence="5" id="KW-0997">Cell inner membrane</keyword>
<feature type="signal peptide" evidence="10">
    <location>
        <begin position="1"/>
        <end position="17"/>
    </location>
</feature>
<evidence type="ECO:0000256" key="10">
    <source>
        <dbReference type="SAM" id="SignalP"/>
    </source>
</evidence>
<gene>
    <name evidence="12" type="ORF">GCM10007390_35570</name>
</gene>
<sequence length="488" mass="54976">MRTIILLLTLFNMSVFAQTVYQSQEVEQSANPTGGTMLLNQFITANLRLPIEAAAKGLNGGVYVKGIVEPDGRFTSMEVVKSVDSLCNREALRVLGLYRSWQPARKDGKPVRQEITYPVFFRSPPIPNYDPGENVLYEYFDKDQVLTGEESEYAYRRVIPVDEYGMIRADVHFQQSRRKGWQDVVTFPYEKLEMWVKVHGASGADSVRAIRATTRTDNSGGPWEEVVRQKDGKLLSLTAYPGMGKAPYLHKEYYLNGMLRKYETQVDSTLNTTIWHDTGLMNSVIETNPATGTVIHEVWGSDGLPLVAEGDGWAKLSGSSLNGLVVFEQGKVNGNRKQGRWVGQLADSTLVYEEFYENGKFINGKTVLSGKETAYESEYPIAPRYQEVLQEMYRFLAKNIRYPVEASRNNTTGKVAISYVVNEDGTFSDYRIEQSAGKSLNDEALRVIKLMSGKWLPGMHKGMAIKQRFTMPIGFNTESTVSVRTFSR</sequence>
<evidence type="ECO:0000313" key="13">
    <source>
        <dbReference type="Proteomes" id="UP000598271"/>
    </source>
</evidence>
<dbReference type="PROSITE" id="PS52015">
    <property type="entry name" value="TONB_CTD"/>
    <property type="match status" value="2"/>
</dbReference>
<dbReference type="GO" id="GO:0055085">
    <property type="term" value="P:transmembrane transport"/>
    <property type="evidence" value="ECO:0007669"/>
    <property type="project" value="InterPro"/>
</dbReference>
<dbReference type="NCBIfam" id="TIGR01352">
    <property type="entry name" value="tonB_Cterm"/>
    <property type="match status" value="1"/>
</dbReference>
<name>A0A8J3GB02_9BACT</name>
<dbReference type="PANTHER" id="PTHR33446:SF2">
    <property type="entry name" value="PROTEIN TONB"/>
    <property type="match status" value="1"/>
</dbReference>
<keyword evidence="4" id="KW-1003">Cell membrane</keyword>
<dbReference type="PANTHER" id="PTHR33446">
    <property type="entry name" value="PROTEIN TONB-RELATED"/>
    <property type="match status" value="1"/>
</dbReference>
<keyword evidence="3" id="KW-0813">Transport</keyword>
<evidence type="ECO:0000256" key="7">
    <source>
        <dbReference type="ARBA" id="ARBA00022927"/>
    </source>
</evidence>
<feature type="chain" id="PRO_5035221810" description="TonB C-terminal domain-containing protein" evidence="10">
    <location>
        <begin position="18"/>
        <end position="488"/>
    </location>
</feature>
<comment type="caution">
    <text evidence="12">The sequence shown here is derived from an EMBL/GenBank/DDBJ whole genome shotgun (WGS) entry which is preliminary data.</text>
</comment>
<keyword evidence="8" id="KW-1133">Transmembrane helix</keyword>
<dbReference type="Gene3D" id="3.30.1150.10">
    <property type="match status" value="2"/>
</dbReference>
<dbReference type="InterPro" id="IPR051045">
    <property type="entry name" value="TonB-dependent_transducer"/>
</dbReference>
<dbReference type="EMBL" id="BMXF01000003">
    <property type="protein sequence ID" value="GHB78217.1"/>
    <property type="molecule type" value="Genomic_DNA"/>
</dbReference>
<evidence type="ECO:0000256" key="4">
    <source>
        <dbReference type="ARBA" id="ARBA00022475"/>
    </source>
</evidence>
<dbReference type="GO" id="GO:0098797">
    <property type="term" value="C:plasma membrane protein complex"/>
    <property type="evidence" value="ECO:0007669"/>
    <property type="project" value="TreeGrafter"/>
</dbReference>
<reference evidence="12 13" key="1">
    <citation type="journal article" date="2014" name="Int. J. Syst. Evol. Microbiol.">
        <title>Complete genome sequence of Corynebacterium casei LMG S-19264T (=DSM 44701T), isolated from a smear-ripened cheese.</title>
        <authorList>
            <consortium name="US DOE Joint Genome Institute (JGI-PGF)"/>
            <person name="Walter F."/>
            <person name="Albersmeier A."/>
            <person name="Kalinowski J."/>
            <person name="Ruckert C."/>
        </authorList>
    </citation>
    <scope>NUCLEOTIDE SEQUENCE [LARGE SCALE GENOMIC DNA]</scope>
    <source>
        <strain evidence="12 13">KCTC 12866</strain>
    </source>
</reference>
<evidence type="ECO:0000256" key="2">
    <source>
        <dbReference type="ARBA" id="ARBA00006555"/>
    </source>
</evidence>
<keyword evidence="9" id="KW-0472">Membrane</keyword>
<accession>A0A8J3GB02</accession>
<evidence type="ECO:0000256" key="1">
    <source>
        <dbReference type="ARBA" id="ARBA00004383"/>
    </source>
</evidence>
<keyword evidence="10" id="KW-0732">Signal</keyword>
<dbReference type="GO" id="GO:0031992">
    <property type="term" value="F:energy transducer activity"/>
    <property type="evidence" value="ECO:0007669"/>
    <property type="project" value="TreeGrafter"/>
</dbReference>
<keyword evidence="7" id="KW-0653">Protein transport</keyword>
<evidence type="ECO:0000313" key="12">
    <source>
        <dbReference type="EMBL" id="GHB78217.1"/>
    </source>
</evidence>
<evidence type="ECO:0000256" key="6">
    <source>
        <dbReference type="ARBA" id="ARBA00022692"/>
    </source>
</evidence>
<keyword evidence="13" id="KW-1185">Reference proteome</keyword>
<organism evidence="12 13">
    <name type="scientific">Persicitalea jodogahamensis</name>
    <dbReference type="NCBI Taxonomy" id="402147"/>
    <lineage>
        <taxon>Bacteria</taxon>
        <taxon>Pseudomonadati</taxon>
        <taxon>Bacteroidota</taxon>
        <taxon>Cytophagia</taxon>
        <taxon>Cytophagales</taxon>
        <taxon>Spirosomataceae</taxon>
        <taxon>Persicitalea</taxon>
    </lineage>
</organism>
<dbReference type="RefSeq" id="WP_189565856.1">
    <property type="nucleotide sequence ID" value="NZ_BMXF01000003.1"/>
</dbReference>
<evidence type="ECO:0000256" key="9">
    <source>
        <dbReference type="ARBA" id="ARBA00023136"/>
    </source>
</evidence>
<feature type="domain" description="TonB C-terminal" evidence="11">
    <location>
        <begin position="34"/>
        <end position="130"/>
    </location>
</feature>
<dbReference type="SUPFAM" id="SSF74653">
    <property type="entry name" value="TolA/TonB C-terminal domain"/>
    <property type="match status" value="2"/>
</dbReference>